<accession>A0AA43QHD3</accession>
<sequence>MELQSAHLPTSTKKRRHEEETEQKERPRLTKKALKKHDRKKSRSQPRRLNDDNPPSHGSSLERFARGGGPDLRDLRGYPEPSSKNSPSAKPGQRRPSITPLKQQRARASAAETMGTQARAPSQSSSTASTESTMSLSLLLERANVRRPIFDRKPVNVQDWMGAIRKDPCPLGSDAAISAAHRQFLWALQKSSLKEEVMVNVFPAIRGGLRYLAAVSRISPNLADLSDDDKLIIPKPDYMEGCEMFHANMRLCAVLSPYIVTANVEEAPFAPNFFTKILGNLDSLEAAEKQARYDGALGARGIHMMLNLEKATEVFDGKAYTVTFIYYAGFLRMYLHFIVPTGDPKYPRCYQTAVVSSWAMEDLEGFRDGVTAYRNAQDIAHALREEIVRQTIVTVDQMSDEEYQALVNEAEQLKLKGRRGRTNSFDGEEATTM</sequence>
<feature type="compositionally biased region" description="Low complexity" evidence="1">
    <location>
        <begin position="122"/>
        <end position="131"/>
    </location>
</feature>
<gene>
    <name evidence="2" type="ORF">OHK93_000020</name>
</gene>
<evidence type="ECO:0000313" key="2">
    <source>
        <dbReference type="EMBL" id="MDI1484886.1"/>
    </source>
</evidence>
<evidence type="ECO:0000313" key="3">
    <source>
        <dbReference type="Proteomes" id="UP001161017"/>
    </source>
</evidence>
<comment type="caution">
    <text evidence="2">The sequence shown here is derived from an EMBL/GenBank/DDBJ whole genome shotgun (WGS) entry which is preliminary data.</text>
</comment>
<feature type="compositionally biased region" description="Basic and acidic residues" evidence="1">
    <location>
        <begin position="17"/>
        <end position="28"/>
    </location>
</feature>
<organism evidence="2 3">
    <name type="scientific">Ramalina farinacea</name>
    <dbReference type="NCBI Taxonomy" id="258253"/>
    <lineage>
        <taxon>Eukaryota</taxon>
        <taxon>Fungi</taxon>
        <taxon>Dikarya</taxon>
        <taxon>Ascomycota</taxon>
        <taxon>Pezizomycotina</taxon>
        <taxon>Lecanoromycetes</taxon>
        <taxon>OSLEUM clade</taxon>
        <taxon>Lecanoromycetidae</taxon>
        <taxon>Lecanorales</taxon>
        <taxon>Lecanorineae</taxon>
        <taxon>Ramalinaceae</taxon>
        <taxon>Ramalina</taxon>
    </lineage>
</organism>
<name>A0AA43QHD3_9LECA</name>
<feature type="compositionally biased region" description="Basic residues" evidence="1">
    <location>
        <begin position="29"/>
        <end position="46"/>
    </location>
</feature>
<reference evidence="2" key="1">
    <citation type="journal article" date="2023" name="Genome Biol. Evol.">
        <title>First Whole Genome Sequence and Flow Cytometry Genome Size Data for the Lichen-Forming Fungus Ramalina farinacea (Ascomycota).</title>
        <authorList>
            <person name="Llewellyn T."/>
            <person name="Mian S."/>
            <person name="Hill R."/>
            <person name="Leitch I.J."/>
            <person name="Gaya E."/>
        </authorList>
    </citation>
    <scope>NUCLEOTIDE SEQUENCE</scope>
    <source>
        <strain evidence="2">LIQ254RAFAR</strain>
    </source>
</reference>
<feature type="region of interest" description="Disordered" evidence="1">
    <location>
        <begin position="1"/>
        <end position="131"/>
    </location>
</feature>
<evidence type="ECO:0000256" key="1">
    <source>
        <dbReference type="SAM" id="MobiDB-lite"/>
    </source>
</evidence>
<protein>
    <submittedName>
        <fullName evidence="2">Uncharacterized protein</fullName>
    </submittedName>
</protein>
<keyword evidence="3" id="KW-1185">Reference proteome</keyword>
<dbReference type="Proteomes" id="UP001161017">
    <property type="component" value="Unassembled WGS sequence"/>
</dbReference>
<dbReference type="AlphaFoldDB" id="A0AA43QHD3"/>
<dbReference type="EMBL" id="JAPUFD010000001">
    <property type="protein sequence ID" value="MDI1484886.1"/>
    <property type="molecule type" value="Genomic_DNA"/>
</dbReference>
<proteinExistence type="predicted"/>